<evidence type="ECO:0000313" key="1">
    <source>
        <dbReference type="EMBL" id="GME75144.1"/>
    </source>
</evidence>
<accession>A0ACB5SWE3</accession>
<dbReference type="Proteomes" id="UP001165064">
    <property type="component" value="Unassembled WGS sequence"/>
</dbReference>
<keyword evidence="2" id="KW-1185">Reference proteome</keyword>
<protein>
    <submittedName>
        <fullName evidence="1">Unnamed protein product</fullName>
    </submittedName>
</protein>
<name>A0ACB5SWE3_AMBMO</name>
<gene>
    <name evidence="1" type="ORF">Amon02_000204200</name>
</gene>
<sequence>MSGAYTIFGAKVQPHVLSIATLLTVIGGITIPKYINPATPAATPAPAAAAPSEDLDVEKLLNDFLAEEKK</sequence>
<comment type="caution">
    <text evidence="1">The sequence shown here is derived from an EMBL/GenBank/DDBJ whole genome shotgun (WGS) entry which is preliminary data.</text>
</comment>
<proteinExistence type="predicted"/>
<evidence type="ECO:0000313" key="2">
    <source>
        <dbReference type="Proteomes" id="UP001165064"/>
    </source>
</evidence>
<dbReference type="EMBL" id="BSXS01001125">
    <property type="protein sequence ID" value="GME75144.1"/>
    <property type="molecule type" value="Genomic_DNA"/>
</dbReference>
<organism evidence="1 2">
    <name type="scientific">Ambrosiozyma monospora</name>
    <name type="common">Yeast</name>
    <name type="synonym">Endomycopsis monosporus</name>
    <dbReference type="NCBI Taxonomy" id="43982"/>
    <lineage>
        <taxon>Eukaryota</taxon>
        <taxon>Fungi</taxon>
        <taxon>Dikarya</taxon>
        <taxon>Ascomycota</taxon>
        <taxon>Saccharomycotina</taxon>
        <taxon>Pichiomycetes</taxon>
        <taxon>Pichiales</taxon>
        <taxon>Pichiaceae</taxon>
        <taxon>Ambrosiozyma</taxon>
    </lineage>
</organism>
<reference evidence="1" key="1">
    <citation type="submission" date="2023-04" db="EMBL/GenBank/DDBJ databases">
        <title>Ambrosiozyma monospora NBRC 10751.</title>
        <authorList>
            <person name="Ichikawa N."/>
            <person name="Sato H."/>
            <person name="Tonouchi N."/>
        </authorList>
    </citation>
    <scope>NUCLEOTIDE SEQUENCE</scope>
    <source>
        <strain evidence="1">NBRC 10751</strain>
    </source>
</reference>